<proteinExistence type="inferred from homology"/>
<evidence type="ECO:0000256" key="1">
    <source>
        <dbReference type="ARBA" id="ARBA00009437"/>
    </source>
</evidence>
<dbReference type="InterPro" id="IPR036390">
    <property type="entry name" value="WH_DNA-bd_sf"/>
</dbReference>
<evidence type="ECO:0000313" key="7">
    <source>
        <dbReference type="Proteomes" id="UP001301216"/>
    </source>
</evidence>
<evidence type="ECO:0000256" key="4">
    <source>
        <dbReference type="ARBA" id="ARBA00023163"/>
    </source>
</evidence>
<dbReference type="SUPFAM" id="SSF53850">
    <property type="entry name" value="Periplasmic binding protein-like II"/>
    <property type="match status" value="1"/>
</dbReference>
<dbReference type="RefSeq" id="WP_113533327.1">
    <property type="nucleotide sequence ID" value="NZ_JAPHAV010000012.1"/>
</dbReference>
<dbReference type="InterPro" id="IPR005119">
    <property type="entry name" value="LysR_subst-bd"/>
</dbReference>
<keyword evidence="4" id="KW-0804">Transcription</keyword>
<dbReference type="Pfam" id="PF03466">
    <property type="entry name" value="LysR_substrate"/>
    <property type="match status" value="1"/>
</dbReference>
<dbReference type="PANTHER" id="PTHR30579">
    <property type="entry name" value="TRANSCRIPTIONAL REGULATOR"/>
    <property type="match status" value="1"/>
</dbReference>
<dbReference type="Gene3D" id="3.40.190.10">
    <property type="entry name" value="Periplasmic binding protein-like II"/>
    <property type="match status" value="2"/>
</dbReference>
<protein>
    <submittedName>
        <fullName evidence="6">LysR family transcriptional regulator</fullName>
    </submittedName>
</protein>
<comment type="caution">
    <text evidence="6">The sequence shown here is derived from an EMBL/GenBank/DDBJ whole genome shotgun (WGS) entry which is preliminary data.</text>
</comment>
<dbReference type="PANTHER" id="PTHR30579:SF7">
    <property type="entry name" value="HTH-TYPE TRANSCRIPTIONAL REGULATOR LRHA-RELATED"/>
    <property type="match status" value="1"/>
</dbReference>
<gene>
    <name evidence="6" type="ORF">OPR82_17725</name>
</gene>
<keyword evidence="2" id="KW-0805">Transcription regulation</keyword>
<accession>A0ABT3QSG7</accession>
<evidence type="ECO:0000259" key="5">
    <source>
        <dbReference type="PROSITE" id="PS50931"/>
    </source>
</evidence>
<evidence type="ECO:0000256" key="2">
    <source>
        <dbReference type="ARBA" id="ARBA00023015"/>
    </source>
</evidence>
<evidence type="ECO:0000313" key="6">
    <source>
        <dbReference type="EMBL" id="MCX2698571.1"/>
    </source>
</evidence>
<dbReference type="InterPro" id="IPR000847">
    <property type="entry name" value="LysR_HTH_N"/>
</dbReference>
<dbReference type="PROSITE" id="PS50931">
    <property type="entry name" value="HTH_LYSR"/>
    <property type="match status" value="1"/>
</dbReference>
<dbReference type="Gene3D" id="1.10.10.10">
    <property type="entry name" value="Winged helix-like DNA-binding domain superfamily/Winged helix DNA-binding domain"/>
    <property type="match status" value="1"/>
</dbReference>
<feature type="domain" description="HTH lysR-type" evidence="5">
    <location>
        <begin position="39"/>
        <end position="96"/>
    </location>
</feature>
<dbReference type="InterPro" id="IPR050176">
    <property type="entry name" value="LTTR"/>
</dbReference>
<evidence type="ECO:0000256" key="3">
    <source>
        <dbReference type="ARBA" id="ARBA00023125"/>
    </source>
</evidence>
<dbReference type="SUPFAM" id="SSF46785">
    <property type="entry name" value="Winged helix' DNA-binding domain"/>
    <property type="match status" value="1"/>
</dbReference>
<sequence>MDLRDVQKILTEVVQFTARWLLIRPEKGIPVSKGSFISLDLPILLTFVETVKHQSFTKAAAELGLALSTVSFQIRKLEERVGVTLLDRTPSHVRVTAEGTVMYRYALEMLDVAEEATRRIISRRVSGIVKLGAPLDFGAKLLPEFLVKAGNENEQVSVEAVIDTGSNLLRLFESGQLDVVVLNCAVGASESHGLLLKTPKLIWAAAKNGQAPERRPLPLAVLNEDCIWRKATIGQLEAVSRPYRIALEGVGSSAVYAAVAADVAVTAVPAWCISAGMGLLAPNDGFDELPEYEIRMCVRNEHRGEVAFVVRTLKHFITSL</sequence>
<organism evidence="6 7">
    <name type="scientific">Ochrobactrum chromiisoli</name>
    <dbReference type="NCBI Taxonomy" id="2993941"/>
    <lineage>
        <taxon>Bacteria</taxon>
        <taxon>Pseudomonadati</taxon>
        <taxon>Pseudomonadota</taxon>
        <taxon>Alphaproteobacteria</taxon>
        <taxon>Hyphomicrobiales</taxon>
        <taxon>Brucellaceae</taxon>
        <taxon>Brucella/Ochrobactrum group</taxon>
        <taxon>Ochrobactrum</taxon>
    </lineage>
</organism>
<name>A0ABT3QSG7_9HYPH</name>
<keyword evidence="7" id="KW-1185">Reference proteome</keyword>
<comment type="similarity">
    <text evidence="1">Belongs to the LysR transcriptional regulatory family.</text>
</comment>
<dbReference type="InterPro" id="IPR036388">
    <property type="entry name" value="WH-like_DNA-bd_sf"/>
</dbReference>
<dbReference type="Proteomes" id="UP001301216">
    <property type="component" value="Unassembled WGS sequence"/>
</dbReference>
<reference evidence="6 7" key="1">
    <citation type="submission" date="2022-11" db="EMBL/GenBank/DDBJ databases">
        <title>Brucella sp. YY2X, whole genome shotgun sequencing project.</title>
        <authorList>
            <person name="Yang Y."/>
        </authorList>
    </citation>
    <scope>NUCLEOTIDE SEQUENCE [LARGE SCALE GENOMIC DNA]</scope>
    <source>
        <strain evidence="6 7">YY2X</strain>
    </source>
</reference>
<dbReference type="EMBL" id="JAPHAV010000012">
    <property type="protein sequence ID" value="MCX2698571.1"/>
    <property type="molecule type" value="Genomic_DNA"/>
</dbReference>
<keyword evidence="3" id="KW-0238">DNA-binding</keyword>
<dbReference type="Pfam" id="PF00126">
    <property type="entry name" value="HTH_1"/>
    <property type="match status" value="1"/>
</dbReference>